<proteinExistence type="predicted"/>
<evidence type="ECO:0000313" key="2">
    <source>
        <dbReference type="EMBL" id="THG93328.1"/>
    </source>
</evidence>
<dbReference type="AlphaFoldDB" id="A0A4S4K6A8"/>
<feature type="region of interest" description="Disordered" evidence="1">
    <location>
        <begin position="1"/>
        <end position="36"/>
    </location>
</feature>
<dbReference type="EMBL" id="SGPJ01000696">
    <property type="protein sequence ID" value="THG93328.1"/>
    <property type="molecule type" value="Genomic_DNA"/>
</dbReference>
<name>A0A4S4K6A8_9APHY</name>
<evidence type="ECO:0000256" key="1">
    <source>
        <dbReference type="SAM" id="MobiDB-lite"/>
    </source>
</evidence>
<evidence type="ECO:0000313" key="3">
    <source>
        <dbReference type="Proteomes" id="UP000309038"/>
    </source>
</evidence>
<accession>A0A4S4K6A8</accession>
<dbReference type="Proteomes" id="UP000309038">
    <property type="component" value="Unassembled WGS sequence"/>
</dbReference>
<feature type="compositionally biased region" description="Polar residues" evidence="1">
    <location>
        <begin position="23"/>
        <end position="36"/>
    </location>
</feature>
<gene>
    <name evidence="2" type="ORF">EW026_g7879</name>
</gene>
<organism evidence="2 3">
    <name type="scientific">Hermanssonia centrifuga</name>
    <dbReference type="NCBI Taxonomy" id="98765"/>
    <lineage>
        <taxon>Eukaryota</taxon>
        <taxon>Fungi</taxon>
        <taxon>Dikarya</taxon>
        <taxon>Basidiomycota</taxon>
        <taxon>Agaricomycotina</taxon>
        <taxon>Agaricomycetes</taxon>
        <taxon>Polyporales</taxon>
        <taxon>Meruliaceae</taxon>
        <taxon>Hermanssonia</taxon>
    </lineage>
</organism>
<feature type="compositionally biased region" description="Basic and acidic residues" evidence="1">
    <location>
        <begin position="63"/>
        <end position="73"/>
    </location>
</feature>
<reference evidence="2 3" key="1">
    <citation type="submission" date="2019-02" db="EMBL/GenBank/DDBJ databases">
        <title>Genome sequencing of the rare red list fungi Phlebia centrifuga.</title>
        <authorList>
            <person name="Buettner E."/>
            <person name="Kellner H."/>
        </authorList>
    </citation>
    <scope>NUCLEOTIDE SEQUENCE [LARGE SCALE GENOMIC DNA]</scope>
    <source>
        <strain evidence="2 3">DSM 108282</strain>
    </source>
</reference>
<comment type="caution">
    <text evidence="2">The sequence shown here is derived from an EMBL/GenBank/DDBJ whole genome shotgun (WGS) entry which is preliminary data.</text>
</comment>
<protein>
    <submittedName>
        <fullName evidence="2">Uncharacterized protein</fullName>
    </submittedName>
</protein>
<sequence length="176" mass="18342">MTGPAIPRSELLGAQHSRPIRSNPHSSGVDITNDKQQQLVLIAVREKLRTDRMKQLGIAARQAKRDLRPEPRMKSSPAAAPRRIRSCAAVQRPPGDGHSEDAIHDIDDDELIEYDDDAAMVGVTMAGQASGSGAQPIGVIGAVGSSAAVTVQVVVKKSDKAAGKAVGKAVGKALGA</sequence>
<keyword evidence="3" id="KW-1185">Reference proteome</keyword>
<feature type="region of interest" description="Disordered" evidence="1">
    <location>
        <begin position="59"/>
        <end position="84"/>
    </location>
</feature>